<dbReference type="InterPro" id="IPR009057">
    <property type="entry name" value="Homeodomain-like_sf"/>
</dbReference>
<name>A0A1W6LCU5_9BURK</name>
<dbReference type="KEGG" id="rgu:A4W93_20170"/>
<dbReference type="SMART" id="SM00342">
    <property type="entry name" value="HTH_ARAC"/>
    <property type="match status" value="1"/>
</dbReference>
<dbReference type="RefSeq" id="WP_169726569.1">
    <property type="nucleotide sequence ID" value="NZ_BSPR01000006.1"/>
</dbReference>
<dbReference type="Proteomes" id="UP000193427">
    <property type="component" value="Chromosome"/>
</dbReference>
<dbReference type="GO" id="GO:0005829">
    <property type="term" value="C:cytosol"/>
    <property type="evidence" value="ECO:0007669"/>
    <property type="project" value="TreeGrafter"/>
</dbReference>
<dbReference type="GO" id="GO:0003700">
    <property type="term" value="F:DNA-binding transcription factor activity"/>
    <property type="evidence" value="ECO:0007669"/>
    <property type="project" value="InterPro"/>
</dbReference>
<protein>
    <submittedName>
        <fullName evidence="1">Uncharacterized protein</fullName>
    </submittedName>
</protein>
<dbReference type="PROSITE" id="PS01124">
    <property type="entry name" value="HTH_ARAC_FAMILY_2"/>
    <property type="match status" value="1"/>
</dbReference>
<dbReference type="PANTHER" id="PTHR47894:SF1">
    <property type="entry name" value="HTH-TYPE TRANSCRIPTIONAL REGULATOR VQSM"/>
    <property type="match status" value="1"/>
</dbReference>
<gene>
    <name evidence="1" type="ORF">A4W93_20170</name>
</gene>
<dbReference type="STRING" id="946333.A4W93_20170"/>
<dbReference type="InterPro" id="IPR018060">
    <property type="entry name" value="HTH_AraC"/>
</dbReference>
<proteinExistence type="predicted"/>
<dbReference type="Pfam" id="PF12625">
    <property type="entry name" value="Arabinose_bd"/>
    <property type="match status" value="1"/>
</dbReference>
<dbReference type="SUPFAM" id="SSF46689">
    <property type="entry name" value="Homeodomain-like"/>
    <property type="match status" value="1"/>
</dbReference>
<keyword evidence="2" id="KW-1185">Reference proteome</keyword>
<organism evidence="1 2">
    <name type="scientific">Piscinibacter gummiphilus</name>
    <dbReference type="NCBI Taxonomy" id="946333"/>
    <lineage>
        <taxon>Bacteria</taxon>
        <taxon>Pseudomonadati</taxon>
        <taxon>Pseudomonadota</taxon>
        <taxon>Betaproteobacteria</taxon>
        <taxon>Burkholderiales</taxon>
        <taxon>Sphaerotilaceae</taxon>
        <taxon>Piscinibacter</taxon>
    </lineage>
</organism>
<reference evidence="1 2" key="1">
    <citation type="submission" date="2016-04" db="EMBL/GenBank/DDBJ databases">
        <title>Complete genome sequence of natural rubber-degrading, novel Gram-negative bacterium, Rhizobacter gummiphilus strain NS21.</title>
        <authorList>
            <person name="Tabata M."/>
            <person name="Kasai D."/>
            <person name="Fukuda M."/>
        </authorList>
    </citation>
    <scope>NUCLEOTIDE SEQUENCE [LARGE SCALE GENOMIC DNA]</scope>
    <source>
        <strain evidence="1 2">NS21</strain>
    </source>
</reference>
<dbReference type="EMBL" id="CP015118">
    <property type="protein sequence ID" value="ARN22027.1"/>
    <property type="molecule type" value="Genomic_DNA"/>
</dbReference>
<dbReference type="InterPro" id="IPR020449">
    <property type="entry name" value="Tscrpt_reg_AraC-type_HTH"/>
</dbReference>
<dbReference type="InterPro" id="IPR032687">
    <property type="entry name" value="AraC-type_N"/>
</dbReference>
<dbReference type="PANTHER" id="PTHR47894">
    <property type="entry name" value="HTH-TYPE TRANSCRIPTIONAL REGULATOR GADX"/>
    <property type="match status" value="1"/>
</dbReference>
<evidence type="ECO:0000313" key="2">
    <source>
        <dbReference type="Proteomes" id="UP000193427"/>
    </source>
</evidence>
<dbReference type="PRINTS" id="PR00032">
    <property type="entry name" value="HTHARAC"/>
</dbReference>
<accession>A0A1W6LCU5</accession>
<dbReference type="Gene3D" id="1.10.10.60">
    <property type="entry name" value="Homeodomain-like"/>
    <property type="match status" value="1"/>
</dbReference>
<dbReference type="AlphaFoldDB" id="A0A1W6LCU5"/>
<evidence type="ECO:0000313" key="1">
    <source>
        <dbReference type="EMBL" id="ARN22027.1"/>
    </source>
</evidence>
<sequence>MITVLRRTGIDAEPTLAEFGLPADLRSDTPVETRRMVAWMEHLLARHPHRGLGLLYGEMTNPLDLGIVGHTIASATSLGQALDAWTAYIHLVRPLIETRIVHHDDVVEVQFIEREPTPYGRAMRAFWQEGKLAGWALALRRLTGVSNGLVEVHCAFPDPQLPDRYREVFGCPVYHDRPQTLLRFPRAMLDLPLPHSHDEAHRLCEAQCVTLNEEMEAATSTTAAVRRLLLRDPTRLPELGPVAEALGMSARTLRRKLGDEQTRFTDVLHEVRMRAACDYLRTTTEPVGHIATQLGFSDESAFGRAFRRTYAVTPRAYRARPPAIAS</sequence>
<dbReference type="Pfam" id="PF12833">
    <property type="entry name" value="HTH_18"/>
    <property type="match status" value="1"/>
</dbReference>
<dbReference type="GO" id="GO:0000976">
    <property type="term" value="F:transcription cis-regulatory region binding"/>
    <property type="evidence" value="ECO:0007669"/>
    <property type="project" value="TreeGrafter"/>
</dbReference>